<evidence type="ECO:0000256" key="6">
    <source>
        <dbReference type="HAMAP-Rule" id="MF_00387"/>
    </source>
</evidence>
<keyword evidence="6" id="KW-0677">Repeat</keyword>
<dbReference type="Proteomes" id="UP000599523">
    <property type="component" value="Unassembled WGS sequence"/>
</dbReference>
<comment type="catalytic activity">
    <reaction evidence="6">
        <text>a (3R)-hydroxyacyl-[ACP] + UDP-N-acetyl-alpha-D-glucosamine = a UDP-3-O-[(3R)-3-hydroxyacyl]-N-acetyl-alpha-D-glucosamine + holo-[ACP]</text>
        <dbReference type="Rhea" id="RHEA:67812"/>
        <dbReference type="Rhea" id="RHEA-COMP:9685"/>
        <dbReference type="Rhea" id="RHEA-COMP:9945"/>
        <dbReference type="ChEBI" id="CHEBI:57705"/>
        <dbReference type="ChEBI" id="CHEBI:64479"/>
        <dbReference type="ChEBI" id="CHEBI:78827"/>
        <dbReference type="ChEBI" id="CHEBI:173225"/>
        <dbReference type="EC" id="2.3.1.129"/>
    </reaction>
</comment>
<dbReference type="Gene3D" id="1.20.1180.10">
    <property type="entry name" value="Udp N-acetylglucosamine O-acyltransferase, C-terminal domain"/>
    <property type="match status" value="1"/>
</dbReference>
<protein>
    <recommendedName>
        <fullName evidence="6">Acyl-[acyl-carrier-protein]--UDP-N-acetylglucosamine O-acyltransferase</fullName>
        <shortName evidence="6">UDP-N-acetylglucosamine acyltransferase</shortName>
        <ecNumber evidence="6">2.3.1.129</ecNumber>
    </recommendedName>
</protein>
<dbReference type="AlphaFoldDB" id="A0A972FFM5"/>
<evidence type="ECO:0000313" key="9">
    <source>
        <dbReference type="Proteomes" id="UP000599523"/>
    </source>
</evidence>
<dbReference type="EMBL" id="WTVM01000076">
    <property type="protein sequence ID" value="NMG03825.1"/>
    <property type="molecule type" value="Genomic_DNA"/>
</dbReference>
<proteinExistence type="inferred from homology"/>
<dbReference type="PANTHER" id="PTHR43480:SF1">
    <property type="entry name" value="ACYL-[ACYL-CARRIER-PROTEIN]--UDP-N-ACETYLGLUCOSAMINE O-ACYLTRANSFERASE, MITOCHONDRIAL-RELATED"/>
    <property type="match status" value="1"/>
</dbReference>
<dbReference type="NCBIfam" id="TIGR01852">
    <property type="entry name" value="lipid_A_lpxA"/>
    <property type="match status" value="1"/>
</dbReference>
<dbReference type="PIRSF" id="PIRSF000456">
    <property type="entry name" value="UDP-GlcNAc_acltr"/>
    <property type="match status" value="1"/>
</dbReference>
<dbReference type="SUPFAM" id="SSF51161">
    <property type="entry name" value="Trimeric LpxA-like enzymes"/>
    <property type="match status" value="1"/>
</dbReference>
<evidence type="ECO:0000256" key="1">
    <source>
        <dbReference type="ARBA" id="ARBA00022516"/>
    </source>
</evidence>
<organism evidence="8 9">
    <name type="scientific">Azoarcus taiwanensis</name>
    <dbReference type="NCBI Taxonomy" id="666964"/>
    <lineage>
        <taxon>Bacteria</taxon>
        <taxon>Pseudomonadati</taxon>
        <taxon>Pseudomonadota</taxon>
        <taxon>Betaproteobacteria</taxon>
        <taxon>Rhodocyclales</taxon>
        <taxon>Zoogloeaceae</taxon>
        <taxon>Azoarcus</taxon>
    </lineage>
</organism>
<comment type="subunit">
    <text evidence="6">Homotrimer.</text>
</comment>
<dbReference type="InterPro" id="IPR010137">
    <property type="entry name" value="Lipid_A_LpxA"/>
</dbReference>
<keyword evidence="1 6" id="KW-0444">Lipid biosynthesis</keyword>
<dbReference type="InterPro" id="IPR001451">
    <property type="entry name" value="Hexapep"/>
</dbReference>
<evidence type="ECO:0000256" key="5">
    <source>
        <dbReference type="ARBA" id="ARBA00023315"/>
    </source>
</evidence>
<reference evidence="8" key="1">
    <citation type="submission" date="2019-12" db="EMBL/GenBank/DDBJ databases">
        <title>Comparative genomics gives insights into the taxonomy of the Azoarcus-Aromatoleum group and reveals separate origins of nif in the plant-associated Azoarcus and non-plant-associated Aromatoleum sub-groups.</title>
        <authorList>
            <person name="Lafos M."/>
            <person name="Maluk M."/>
            <person name="Batista M."/>
            <person name="Junghare M."/>
            <person name="Carmona M."/>
            <person name="Faoro H."/>
            <person name="Cruz L.M."/>
            <person name="Battistoni F."/>
            <person name="De Souza E."/>
            <person name="Pedrosa F."/>
            <person name="Chen W.-M."/>
            <person name="Poole P.S."/>
            <person name="Dixon R.A."/>
            <person name="James E.K."/>
        </authorList>
    </citation>
    <scope>NUCLEOTIDE SEQUENCE</scope>
    <source>
        <strain evidence="8">NSC3</strain>
    </source>
</reference>
<keyword evidence="5 6" id="KW-0012">Acyltransferase</keyword>
<feature type="domain" description="UDP N-acetylglucosamine O-acyltransferase C-terminal" evidence="7">
    <location>
        <begin position="174"/>
        <end position="255"/>
    </location>
</feature>
<dbReference type="RefSeq" id="WP_168988524.1">
    <property type="nucleotide sequence ID" value="NZ_CAWPHM010000304.1"/>
</dbReference>
<dbReference type="InterPro" id="IPR037157">
    <property type="entry name" value="Acetyltransf_C_sf"/>
</dbReference>
<evidence type="ECO:0000259" key="7">
    <source>
        <dbReference type="Pfam" id="PF13720"/>
    </source>
</evidence>
<dbReference type="HAMAP" id="MF_00387">
    <property type="entry name" value="LpxA"/>
    <property type="match status" value="1"/>
</dbReference>
<dbReference type="InterPro" id="IPR029098">
    <property type="entry name" value="Acetyltransf_C"/>
</dbReference>
<dbReference type="GO" id="GO:0005737">
    <property type="term" value="C:cytoplasm"/>
    <property type="evidence" value="ECO:0007669"/>
    <property type="project" value="UniProtKB-SubCell"/>
</dbReference>
<dbReference type="GO" id="GO:0008780">
    <property type="term" value="F:acyl-[acyl-carrier-protein]-UDP-N-acetylglucosamine O-acyltransferase activity"/>
    <property type="evidence" value="ECO:0007669"/>
    <property type="project" value="UniProtKB-UniRule"/>
</dbReference>
<keyword evidence="3 6" id="KW-0808">Transferase</keyword>
<dbReference type="GO" id="GO:0009245">
    <property type="term" value="P:lipid A biosynthetic process"/>
    <property type="evidence" value="ECO:0007669"/>
    <property type="project" value="UniProtKB-UniRule"/>
</dbReference>
<sequence>MIHPTAIVHPGARLGSNVEVGAYSLIGEHVEIGDDCWIGPHVVIEGHTRIGRENRFFQFCSIGAAPQDKKYAGEATRLEIGDRNTVREYCSFNIGTPQDAGVTRIGNDNWIMAYVHIAHDCTVGDNTIFANNATLAGHVSIGDWAILGGFTGVHQFTRVGAHAFCGVGTVLLQDLPPFVTVAGNPAKPHGINSEGLRRRGYSADAISAIKRAYRALYRSGLSLDEARQAIAELAASHPEALPFSDFIADSGRGIVR</sequence>
<dbReference type="CDD" id="cd03351">
    <property type="entry name" value="LbH_UDP-GlcNAc_AT"/>
    <property type="match status" value="1"/>
</dbReference>
<accession>A0A972FFM5</accession>
<evidence type="ECO:0000256" key="2">
    <source>
        <dbReference type="ARBA" id="ARBA00022556"/>
    </source>
</evidence>
<evidence type="ECO:0000313" key="8">
    <source>
        <dbReference type="EMBL" id="NMG03825.1"/>
    </source>
</evidence>
<dbReference type="InterPro" id="IPR011004">
    <property type="entry name" value="Trimer_LpxA-like_sf"/>
</dbReference>
<gene>
    <name evidence="6 8" type="primary">lpxA</name>
    <name evidence="8" type="ORF">GPA21_12715</name>
</gene>
<keyword evidence="2 6" id="KW-0441">Lipid A biosynthesis</keyword>
<dbReference type="Pfam" id="PF13720">
    <property type="entry name" value="Acetyltransf_11"/>
    <property type="match status" value="1"/>
</dbReference>
<keyword evidence="4 6" id="KW-0443">Lipid metabolism</keyword>
<comment type="similarity">
    <text evidence="6">Belongs to the transferase hexapeptide repeat family. LpxA subfamily.</text>
</comment>
<dbReference type="NCBIfam" id="NF003657">
    <property type="entry name" value="PRK05289.1"/>
    <property type="match status" value="1"/>
</dbReference>
<keyword evidence="9" id="KW-1185">Reference proteome</keyword>
<evidence type="ECO:0000256" key="4">
    <source>
        <dbReference type="ARBA" id="ARBA00023098"/>
    </source>
</evidence>
<dbReference type="GO" id="GO:0016020">
    <property type="term" value="C:membrane"/>
    <property type="evidence" value="ECO:0007669"/>
    <property type="project" value="GOC"/>
</dbReference>
<name>A0A972FFM5_9RHOO</name>
<dbReference type="PANTHER" id="PTHR43480">
    <property type="entry name" value="ACYL-[ACYL-CARRIER-PROTEIN]--UDP-N-ACETYLGLUCOSAMINE O-ACYLTRANSFERASE"/>
    <property type="match status" value="1"/>
</dbReference>
<dbReference type="EC" id="2.3.1.129" evidence="6"/>
<dbReference type="Gene3D" id="2.160.10.10">
    <property type="entry name" value="Hexapeptide repeat proteins"/>
    <property type="match status" value="1"/>
</dbReference>
<comment type="subcellular location">
    <subcellularLocation>
        <location evidence="6">Cytoplasm</location>
    </subcellularLocation>
</comment>
<comment type="caution">
    <text evidence="8">The sequence shown here is derived from an EMBL/GenBank/DDBJ whole genome shotgun (WGS) entry which is preliminary data.</text>
</comment>
<evidence type="ECO:0000256" key="3">
    <source>
        <dbReference type="ARBA" id="ARBA00022679"/>
    </source>
</evidence>
<comment type="function">
    <text evidence="6">Involved in the biosynthesis of lipid A, a phosphorylated glycolipid that anchors the lipopolysaccharide to the outer membrane of the cell.</text>
</comment>
<keyword evidence="6" id="KW-0963">Cytoplasm</keyword>
<dbReference type="Pfam" id="PF00132">
    <property type="entry name" value="Hexapep"/>
    <property type="match status" value="1"/>
</dbReference>
<comment type="pathway">
    <text evidence="6">Glycolipid biosynthesis; lipid IV(A) biosynthesis; lipid IV(A) from (3R)-3-hydroxytetradecanoyl-[acyl-carrier-protein] and UDP-N-acetyl-alpha-D-glucosamine: step 1/6.</text>
</comment>